<keyword evidence="3" id="KW-1185">Reference proteome</keyword>
<dbReference type="Gene3D" id="2.60.120.260">
    <property type="entry name" value="Galactose-binding domain-like"/>
    <property type="match status" value="1"/>
</dbReference>
<feature type="signal peptide" evidence="1">
    <location>
        <begin position="1"/>
        <end position="22"/>
    </location>
</feature>
<accession>A0ABX0XLP3</accession>
<evidence type="ECO:0000313" key="3">
    <source>
        <dbReference type="Proteomes" id="UP000734218"/>
    </source>
</evidence>
<evidence type="ECO:0000313" key="2">
    <source>
        <dbReference type="EMBL" id="NJC33691.1"/>
    </source>
</evidence>
<dbReference type="Gene3D" id="2.60.120.430">
    <property type="entry name" value="Galactose-binding lectin"/>
    <property type="match status" value="1"/>
</dbReference>
<organism evidence="2 3">
    <name type="scientific">Sphingomonas jejuensis</name>
    <dbReference type="NCBI Taxonomy" id="904715"/>
    <lineage>
        <taxon>Bacteria</taxon>
        <taxon>Pseudomonadati</taxon>
        <taxon>Pseudomonadota</taxon>
        <taxon>Alphaproteobacteria</taxon>
        <taxon>Sphingomonadales</taxon>
        <taxon>Sphingomonadaceae</taxon>
        <taxon>Sphingomonas</taxon>
    </lineage>
</organism>
<name>A0ABX0XLP3_9SPHN</name>
<feature type="chain" id="PRO_5047544018" evidence="1">
    <location>
        <begin position="23"/>
        <end position="1031"/>
    </location>
</feature>
<keyword evidence="1" id="KW-0732">Signal</keyword>
<dbReference type="SUPFAM" id="SSF49785">
    <property type="entry name" value="Galactose-binding domain-like"/>
    <property type="match status" value="1"/>
</dbReference>
<reference evidence="2 3" key="1">
    <citation type="submission" date="2020-03" db="EMBL/GenBank/DDBJ databases">
        <title>Genomic Encyclopedia of Type Strains, Phase IV (KMG-IV): sequencing the most valuable type-strain genomes for metagenomic binning, comparative biology and taxonomic classification.</title>
        <authorList>
            <person name="Goeker M."/>
        </authorList>
    </citation>
    <scope>NUCLEOTIDE SEQUENCE [LARGE SCALE GENOMIC DNA]</scope>
    <source>
        <strain evidence="2 3">DSM 27651</strain>
    </source>
</reference>
<dbReference type="SUPFAM" id="SSF48208">
    <property type="entry name" value="Six-hairpin glycosidases"/>
    <property type="match status" value="1"/>
</dbReference>
<proteinExistence type="predicted"/>
<dbReference type="Gene3D" id="1.50.10.10">
    <property type="match status" value="1"/>
</dbReference>
<dbReference type="EMBL" id="JAATJE010000001">
    <property type="protein sequence ID" value="NJC33691.1"/>
    <property type="molecule type" value="Genomic_DNA"/>
</dbReference>
<gene>
    <name evidence="2" type="ORF">GGR88_001165</name>
</gene>
<dbReference type="InterPro" id="IPR008979">
    <property type="entry name" value="Galactose-bd-like_sf"/>
</dbReference>
<dbReference type="InterPro" id="IPR008928">
    <property type="entry name" value="6-hairpin_glycosidase_sf"/>
</dbReference>
<dbReference type="InterPro" id="IPR012341">
    <property type="entry name" value="6hp_glycosidase-like_sf"/>
</dbReference>
<comment type="caution">
    <text evidence="2">The sequence shown here is derived from an EMBL/GenBank/DDBJ whole genome shotgun (WGS) entry which is preliminary data.</text>
</comment>
<evidence type="ECO:0000256" key="1">
    <source>
        <dbReference type="SAM" id="SignalP"/>
    </source>
</evidence>
<sequence length="1031" mass="111943">MAGMIALAIALAAQAVATGAGATVIDDFESLAPWEAAASDGVRSTITPVPGEPGQAMRLSYDFGPVSGYAFARRALPIRWPERYEIRLRVRGTGGVNDLQIKFADASGDNVWWFTRPNFRPTAGWQTIRIRPSDMSFAWGPTADKVLRETASMEVTLVRGRDGGAGTIEVDTLSLEALPAPTPLPPPSASAPAAIDGRVDTAAALSRRQPVTVDFGGVRPLGGVTLRWAEGGAAYRLEGRGEDGSWQTLRTVERGDGGDDPIALPDAELTGLRLSAARGRLAEIVVHEPAWAEDLNGFVRSLAIAAPRGTFPRGFSGEQSYWTLVARLDGTASGLIGEDGAVEVAKGGFSIEPFVEIDGRRIGWADVRTSHALEDGYLPVPHVDWEGDGWRMRTTLFADAGAPRLMARWEITNHGDAPKRVRLLLAVRPFQVNPPAQFLSQQGGVSRIEAVRWADGRLAVTSPGAIDGDPAVVRTLTPVETPTTVAAIPFSQGALADPARATGLTAVSDETGLASATMVYERVLAPGESIEAPIVITTDGSIAPPMTTLDFGVREVRTVADWRVRLRGVSMTVPARFQPVADTLKTALAHVLMSRDGPALKPGTRSYDRSWIRDGAMMGDTLLRLGVVEPVADFADWYGTKLFENGKVPCCVDFRGADPVPENDSHGQYIHLVTQLYRFTGDRQRLAREWPALDAARRYMEELRQSERTAVNQTPERRMLYGLMPPSISHEGYSAKAQYSLWDDFWALTGYKDAAFAAQVLERPEAAEITRQRDEFGRDVHAAILAAVDHWDIDFIPGATSLGDFDATSTTMALDPAGEQHRLNPDLLARTFAKQWERVSSRDAAGATWPDYTPYELRNVSAFVRLGWRERANALLDFYMDDRRPHAWNGWAEVVGRDPREVRFIGDMPHAWVASDFIRAALDLFAYEDGAAIVLGGGMTPAWLSGDGIAVRGMHTAHGTVDLTMRADGPRVLAEVGGSARTTGGYRIGWPLEGRPGRATVDGIEVPLRDGMLVVPADGRTRQIVIERAAR</sequence>
<protein>
    <submittedName>
        <fullName evidence="2">Uncharacterized protein</fullName>
    </submittedName>
</protein>
<dbReference type="Proteomes" id="UP000734218">
    <property type="component" value="Unassembled WGS sequence"/>
</dbReference>